<organism evidence="1 2">
    <name type="scientific">Moniliophthora roreri (strain MCA 2997)</name>
    <name type="common">Cocoa frosty pod rot fungus</name>
    <name type="synonym">Crinipellis roreri</name>
    <dbReference type="NCBI Taxonomy" id="1381753"/>
    <lineage>
        <taxon>Eukaryota</taxon>
        <taxon>Fungi</taxon>
        <taxon>Dikarya</taxon>
        <taxon>Basidiomycota</taxon>
        <taxon>Agaricomycotina</taxon>
        <taxon>Agaricomycetes</taxon>
        <taxon>Agaricomycetidae</taxon>
        <taxon>Agaricales</taxon>
        <taxon>Marasmiineae</taxon>
        <taxon>Marasmiaceae</taxon>
        <taxon>Moniliophthora</taxon>
    </lineage>
</organism>
<sequence>MPSILKHRELHVRSKSFTTLNLGQLIGLIQLSDVASVGEIVGGYLVASSSVHITKITATSSQHPHAVDNGSLGSLSALIFVRRLGFSGCATPVDIRYLR</sequence>
<gene>
    <name evidence="1" type="ORF">Moror_5574</name>
</gene>
<comment type="caution">
    <text evidence="1">The sequence shown here is derived from an EMBL/GenBank/DDBJ whole genome shotgun (WGS) entry which is preliminary data.</text>
</comment>
<dbReference type="Proteomes" id="UP000017559">
    <property type="component" value="Unassembled WGS sequence"/>
</dbReference>
<accession>V2WMV2</accession>
<keyword evidence="2" id="KW-1185">Reference proteome</keyword>
<dbReference type="EMBL" id="AWSO01000692">
    <property type="protein sequence ID" value="ESK88153.1"/>
    <property type="molecule type" value="Genomic_DNA"/>
</dbReference>
<proteinExistence type="predicted"/>
<evidence type="ECO:0000313" key="2">
    <source>
        <dbReference type="Proteomes" id="UP000017559"/>
    </source>
</evidence>
<protein>
    <submittedName>
        <fullName evidence="1">Uncharacterized protein</fullName>
    </submittedName>
</protein>
<dbReference type="KEGG" id="mrr:Moror_5574"/>
<dbReference type="HOGENOM" id="CLU_2320969_0_0_1"/>
<dbReference type="AlphaFoldDB" id="V2WMV2"/>
<name>V2WMV2_MONRO</name>
<reference evidence="1 2" key="1">
    <citation type="journal article" date="2014" name="BMC Genomics">
        <title>Genome and secretome analysis of the hemibiotrophic fungal pathogen, Moniliophthora roreri, which causes frosty pod rot disease of cacao: mechanisms of the biotrophic and necrotrophic phases.</title>
        <authorList>
            <person name="Meinhardt L.W."/>
            <person name="Costa G.G.L."/>
            <person name="Thomazella D.P.T."/>
            <person name="Teixeira P.J.P.L."/>
            <person name="Carazzolle M.F."/>
            <person name="Schuster S.C."/>
            <person name="Carlson J.E."/>
            <person name="Guiltinan M.J."/>
            <person name="Mieczkowski P."/>
            <person name="Farmer A."/>
            <person name="Ramaraj T."/>
            <person name="Crozier J."/>
            <person name="Davis R.E."/>
            <person name="Shao J."/>
            <person name="Melnick R.L."/>
            <person name="Pereira G.A.G."/>
            <person name="Bailey B.A."/>
        </authorList>
    </citation>
    <scope>NUCLEOTIDE SEQUENCE [LARGE SCALE GENOMIC DNA]</scope>
    <source>
        <strain evidence="1 2">MCA 2997</strain>
    </source>
</reference>
<evidence type="ECO:0000313" key="1">
    <source>
        <dbReference type="EMBL" id="ESK88153.1"/>
    </source>
</evidence>